<keyword evidence="1" id="KW-1185">Reference proteome</keyword>
<organism evidence="1 2">
    <name type="scientific">Heterorhabditis bacteriophora</name>
    <name type="common">Entomopathogenic nematode worm</name>
    <dbReference type="NCBI Taxonomy" id="37862"/>
    <lineage>
        <taxon>Eukaryota</taxon>
        <taxon>Metazoa</taxon>
        <taxon>Ecdysozoa</taxon>
        <taxon>Nematoda</taxon>
        <taxon>Chromadorea</taxon>
        <taxon>Rhabditida</taxon>
        <taxon>Rhabditina</taxon>
        <taxon>Rhabditomorpha</taxon>
        <taxon>Strongyloidea</taxon>
        <taxon>Heterorhabditidae</taxon>
        <taxon>Heterorhabditis</taxon>
    </lineage>
</organism>
<sequence length="180" mass="20129">MDGNIIHFRECSDPDEKVLAEDCDTVCFEMAIPLDGTYEFLRGCHSNFISGNKENQLTPVAAYNCTYSYRTKAGDGNIQKAIQCARFTKYDGISSTKDSCMGSTCTRVKGKINGRNYEEYSCAPFSPYDIKNKEACVWIESNTTFRGGPGFSNIVATRHKRDISMIYSAEQCFCKSGKET</sequence>
<dbReference type="Proteomes" id="UP000095283">
    <property type="component" value="Unplaced"/>
</dbReference>
<evidence type="ECO:0000313" key="2">
    <source>
        <dbReference type="WBParaSite" id="Hba_17561"/>
    </source>
</evidence>
<dbReference type="WBParaSite" id="Hba_17561">
    <property type="protein sequence ID" value="Hba_17561"/>
    <property type="gene ID" value="Hba_17561"/>
</dbReference>
<proteinExistence type="predicted"/>
<evidence type="ECO:0000313" key="1">
    <source>
        <dbReference type="Proteomes" id="UP000095283"/>
    </source>
</evidence>
<name>A0A1I7XJS5_HETBA</name>
<dbReference type="AlphaFoldDB" id="A0A1I7XJS5"/>
<protein>
    <submittedName>
        <fullName evidence="2">CUB domain-containing protein</fullName>
    </submittedName>
</protein>
<reference evidence="2" key="1">
    <citation type="submission" date="2016-11" db="UniProtKB">
        <authorList>
            <consortium name="WormBaseParasite"/>
        </authorList>
    </citation>
    <scope>IDENTIFICATION</scope>
</reference>
<accession>A0A1I7XJS5</accession>